<dbReference type="InterPro" id="IPR001296">
    <property type="entry name" value="Glyco_trans_1"/>
</dbReference>
<organism evidence="3 4">
    <name type="scientific">Sphingobium yanoikuyae</name>
    <name type="common">Sphingomonas yanoikuyae</name>
    <dbReference type="NCBI Taxonomy" id="13690"/>
    <lineage>
        <taxon>Bacteria</taxon>
        <taxon>Pseudomonadati</taxon>
        <taxon>Pseudomonadota</taxon>
        <taxon>Alphaproteobacteria</taxon>
        <taxon>Sphingomonadales</taxon>
        <taxon>Sphingomonadaceae</taxon>
        <taxon>Sphingobium</taxon>
    </lineage>
</organism>
<accession>A0A3G2UVZ6</accession>
<feature type="domain" description="Glycosyl transferase family 1" evidence="1">
    <location>
        <begin position="186"/>
        <end position="330"/>
    </location>
</feature>
<gene>
    <name evidence="3" type="ORF">EBF16_21710</name>
</gene>
<dbReference type="PANTHER" id="PTHR12526">
    <property type="entry name" value="GLYCOSYLTRANSFERASE"/>
    <property type="match status" value="1"/>
</dbReference>
<dbReference type="EMBL" id="CP033230">
    <property type="protein sequence ID" value="AYO79263.1"/>
    <property type="molecule type" value="Genomic_DNA"/>
</dbReference>
<dbReference type="SUPFAM" id="SSF53448">
    <property type="entry name" value="Nucleotide-diphospho-sugar transferases"/>
    <property type="match status" value="1"/>
</dbReference>
<dbReference type="Proteomes" id="UP000280708">
    <property type="component" value="Chromosome"/>
</dbReference>
<dbReference type="Pfam" id="PF00535">
    <property type="entry name" value="Glycos_transf_2"/>
    <property type="match status" value="1"/>
</dbReference>
<dbReference type="CDD" id="cd00761">
    <property type="entry name" value="Glyco_tranf_GTA_type"/>
    <property type="match status" value="1"/>
</dbReference>
<protein>
    <submittedName>
        <fullName evidence="3">Glycosyltransferase</fullName>
    </submittedName>
</protein>
<dbReference type="Gene3D" id="3.90.550.10">
    <property type="entry name" value="Spore Coat Polysaccharide Biosynthesis Protein SpsA, Chain A"/>
    <property type="match status" value="1"/>
</dbReference>
<sequence length="1039" mass="115881">MAAIELPEHKDDGRFAGQRVGILCAGSPVAGNGGAERFYAGLKLGFEQIGCIPEFVELEADEPSVDKIIRNYALAGDVDLSRYDFVVSSKVPTYAVKHPNHVMFLNHAVRIFDDMFNVRFPDAQPSDYSDRARIHKADFAALQGVKARMSQGFEISRRLMRWRGMSAQVLHPPLGFNDFVPGQGEGDYFMIAGRLHPWKRFDLLIKAVRFAKRPVRLLIAGEGEFEPELRRLAQGMDGIEFLGRISDEELIRLYSGAIAVPFIPQREDYGYVTLEAFASGSPVLTCTDSGEPAHIVRNFETGLVVPPEPQAIAEALDWFWDNRKEARAMGLRGLELVNEMSWRDTAYALASAATDGLSPSHQDTRRITVLDMQPIDPPTGGGRLRLLGLYHNLGADTRCQYVGTYDWPGEKYRAHALSPTLSEIDIPLSDAHHRAAAELAQKANGKNVIDLAFSNQAHLSPEYVAEARRAAADAEVVIFSHPWIYPLVKDVLRPSQIVIYESHNVEGFLRAQLLEDSNQAERQVLEWVVEDELELGNRADWILACSHEDLLRFNRLYDFPLEKMRVVPNGVMAFSNPVPQEKDRAKARKAMGLAEDAFVGIFIGSGYGPNVDAARFINEQLAPLCPQVTFVIAGGVGVGMTAAHPNVIITGQLADAERDLWYVAASFAVNPMMAGSGTNIKMFDFMAMALPVVTTEVGARGIETGGAEMMLVVRPTAAAFADAIADLADVERRTTLGQRGRTSVEEGYSWERISDLLGRFVTMREALAAQTLPKISVVIPSYERPHQLEALMQALQAQVERDFEVVVVDQSAVRWDGADDDWGFPLFYYHSPVKGAVRARNNGAMLAQGEIIAFVDDDCLPDPEWLFNARKYFDDADVVGVEGLIRSDHEDDPDWRPVTNVGFEGIGFMTANLMVRSSAFQYLGGFDLQFDKPHFREDTDFGWRMQDLGKVPYARDVAVFHPAQPRSLERESLAARTKFFCKDALLWRKHPERYRNLFLAEGHFLNTKGFKEALLDGFRSMGMPVSEVPAWMMEKLDAH</sequence>
<evidence type="ECO:0000259" key="1">
    <source>
        <dbReference type="Pfam" id="PF00534"/>
    </source>
</evidence>
<name>A0A3G2UVZ6_SPHYA</name>
<evidence type="ECO:0000313" key="3">
    <source>
        <dbReference type="EMBL" id="AYO79263.1"/>
    </source>
</evidence>
<dbReference type="InterPro" id="IPR029044">
    <property type="entry name" value="Nucleotide-diphossugar_trans"/>
</dbReference>
<dbReference type="SUPFAM" id="SSF53756">
    <property type="entry name" value="UDP-Glycosyltransferase/glycogen phosphorylase"/>
    <property type="match status" value="2"/>
</dbReference>
<dbReference type="Gene3D" id="3.40.50.2000">
    <property type="entry name" value="Glycogen Phosphorylase B"/>
    <property type="match status" value="3"/>
</dbReference>
<proteinExistence type="predicted"/>
<keyword evidence="3" id="KW-0808">Transferase</keyword>
<reference evidence="3 4" key="1">
    <citation type="submission" date="2018-10" db="EMBL/GenBank/DDBJ databases">
        <title>Characterization and genome analysis of a novel bacterium Sphingobium yanoikuyae SJTF8 capable of degrading PAHs.</title>
        <authorList>
            <person name="Yin C."/>
            <person name="Xiong W."/>
            <person name="Liang R."/>
        </authorList>
    </citation>
    <scope>NUCLEOTIDE SEQUENCE [LARGE SCALE GENOMIC DNA]</scope>
    <source>
        <strain evidence="3 4">SJTF8</strain>
    </source>
</reference>
<dbReference type="Pfam" id="PF13692">
    <property type="entry name" value="Glyco_trans_1_4"/>
    <property type="match status" value="1"/>
</dbReference>
<dbReference type="InterPro" id="IPR001173">
    <property type="entry name" value="Glyco_trans_2-like"/>
</dbReference>
<dbReference type="AlphaFoldDB" id="A0A3G2UVZ6"/>
<evidence type="ECO:0000313" key="4">
    <source>
        <dbReference type="Proteomes" id="UP000280708"/>
    </source>
</evidence>
<dbReference type="Pfam" id="PF00534">
    <property type="entry name" value="Glycos_transf_1"/>
    <property type="match status" value="1"/>
</dbReference>
<evidence type="ECO:0000259" key="2">
    <source>
        <dbReference type="Pfam" id="PF00535"/>
    </source>
</evidence>
<feature type="domain" description="Glycosyltransferase 2-like" evidence="2">
    <location>
        <begin position="776"/>
        <end position="903"/>
    </location>
</feature>
<dbReference type="RefSeq" id="WP_052076609.1">
    <property type="nucleotide sequence ID" value="NZ_CAIGKD010000012.1"/>
</dbReference>
<dbReference type="PANTHER" id="PTHR12526:SF625">
    <property type="entry name" value="PHOSPHATIDYLINOSITOL GLYCAN-CLASS A"/>
    <property type="match status" value="1"/>
</dbReference>
<dbReference type="GO" id="GO:0016757">
    <property type="term" value="F:glycosyltransferase activity"/>
    <property type="evidence" value="ECO:0007669"/>
    <property type="project" value="InterPro"/>
</dbReference>